<feature type="binding site" description="axial binding residue" evidence="20">
    <location>
        <position position="238"/>
    </location>
    <ligand>
        <name>heme c</name>
        <dbReference type="ChEBI" id="CHEBI:61717"/>
        <label>2</label>
    </ligand>
    <ligandPart>
        <name>Fe</name>
        <dbReference type="ChEBI" id="CHEBI:18248"/>
    </ligandPart>
</feature>
<comment type="subunit">
    <text evidence="19">Component of the cbb3-type cytochrome c oxidase.</text>
</comment>
<feature type="transmembrane region" description="Helical" evidence="22">
    <location>
        <begin position="12"/>
        <end position="33"/>
    </location>
</feature>
<dbReference type="PIRSF" id="PIRSF000006">
    <property type="entry name" value="Cbb3-Cox_fixP"/>
    <property type="match status" value="1"/>
</dbReference>
<accession>A0A2N7TPD2</accession>
<feature type="binding site" description="axial binding residue" evidence="20">
    <location>
        <position position="192"/>
    </location>
    <ligand>
        <name>heme c</name>
        <dbReference type="ChEBI" id="CHEBI:61717"/>
        <label>2</label>
    </ligand>
    <ligandPart>
        <name>Fe</name>
        <dbReference type="ChEBI" id="CHEBI:18248"/>
    </ligandPart>
</feature>
<evidence type="ECO:0000256" key="10">
    <source>
        <dbReference type="ARBA" id="ARBA00022723"/>
    </source>
</evidence>
<dbReference type="PANTHER" id="PTHR33751:SF1">
    <property type="entry name" value="CBB3-TYPE CYTOCHROME C OXIDASE SUBUNIT FIXP"/>
    <property type="match status" value="1"/>
</dbReference>
<evidence type="ECO:0000256" key="14">
    <source>
        <dbReference type="ARBA" id="ARBA00022989"/>
    </source>
</evidence>
<keyword evidence="8 19" id="KW-0679">Respiratory chain</keyword>
<feature type="domain" description="Cytochrome c" evidence="23">
    <location>
        <begin position="136"/>
        <end position="214"/>
    </location>
</feature>
<dbReference type="Gene3D" id="1.10.760.10">
    <property type="entry name" value="Cytochrome c-like domain"/>
    <property type="match status" value="2"/>
</dbReference>
<evidence type="ECO:0000256" key="20">
    <source>
        <dbReference type="PIRSR" id="PIRSR000006-1"/>
    </source>
</evidence>
<dbReference type="NCBIfam" id="TIGR00782">
    <property type="entry name" value="ccoP"/>
    <property type="match status" value="1"/>
</dbReference>
<comment type="pathway">
    <text evidence="2 19">Energy metabolism; oxidative phosphorylation.</text>
</comment>
<comment type="function">
    <text evidence="19">C-type cytochrome. Part of the cbb3-type cytochrome c oxidase complex.</text>
</comment>
<gene>
    <name evidence="24" type="primary">ccoP</name>
    <name evidence="24" type="ORF">C1H66_08110</name>
</gene>
<keyword evidence="9 22" id="KW-0812">Transmembrane</keyword>
<feature type="transmembrane region" description="Helical" evidence="22">
    <location>
        <begin position="68"/>
        <end position="87"/>
    </location>
</feature>
<evidence type="ECO:0000259" key="23">
    <source>
        <dbReference type="PROSITE" id="PS51007"/>
    </source>
</evidence>
<keyword evidence="18 19" id="KW-0472">Membrane</keyword>
<evidence type="ECO:0000256" key="9">
    <source>
        <dbReference type="ARBA" id="ARBA00022692"/>
    </source>
</evidence>
<dbReference type="GO" id="GO:0046872">
    <property type="term" value="F:metal ion binding"/>
    <property type="evidence" value="ECO:0007669"/>
    <property type="project" value="UniProtKB-KW"/>
</dbReference>
<feature type="binding site" description="covalent" evidence="21">
    <location>
        <position position="237"/>
    </location>
    <ligand>
        <name>heme c</name>
        <dbReference type="ChEBI" id="CHEBI:61717"/>
        <label>2</label>
    </ligand>
</feature>
<dbReference type="InterPro" id="IPR009056">
    <property type="entry name" value="Cyt_c-like_dom"/>
</dbReference>
<evidence type="ECO:0000256" key="6">
    <source>
        <dbReference type="ARBA" id="ARBA00022519"/>
    </source>
</evidence>
<evidence type="ECO:0000256" key="17">
    <source>
        <dbReference type="ARBA" id="ARBA00023065"/>
    </source>
</evidence>
<dbReference type="PROSITE" id="PS51007">
    <property type="entry name" value="CYTC"/>
    <property type="match status" value="2"/>
</dbReference>
<sequence length="309" mass="34151">MNNLWDDSLSGFWSAWIIVITLGSIGLAFWLLYANRRTDKAPDAEGNVETTGHAADGIEEYDNPLPRWWFQLYVGTVVFSLGYLLLYPGLGNFAGVLGWTQEGQWEEEVARAEERFTPIFAQYQEVPIPELAEDPEAMQVAERIYLNNCAVCHGSNARGGYGFPDLTDDDWLYGGEPEQILTTLSRGRNGLMPSWQQLGENNIENLTQHVLALSDLEHDAEPAEQGAALFASVCAACHMPDGSGNQALGAPDLTNDTWLYQAPGQSVADAVRQTLRNGRNGHMPAQAAYIGEERVHLVAAYVYSLRLQD</sequence>
<dbReference type="PANTHER" id="PTHR33751">
    <property type="entry name" value="CBB3-TYPE CYTOCHROME C OXIDASE SUBUNIT FIXP"/>
    <property type="match status" value="1"/>
</dbReference>
<evidence type="ECO:0000256" key="16">
    <source>
        <dbReference type="ARBA" id="ARBA00023004"/>
    </source>
</evidence>
<feature type="binding site" description="axial binding residue" evidence="20">
    <location>
        <position position="283"/>
    </location>
    <ligand>
        <name>heme c</name>
        <dbReference type="ChEBI" id="CHEBI:61717"/>
        <label>1</label>
    </ligand>
    <ligandPart>
        <name>Fe</name>
        <dbReference type="ChEBI" id="CHEBI:18248"/>
    </ligandPart>
</feature>
<name>A0A2N7TPD2_9GAMM</name>
<dbReference type="Pfam" id="PF13442">
    <property type="entry name" value="Cytochrome_CBB3"/>
    <property type="match status" value="2"/>
</dbReference>
<dbReference type="UniPathway" id="UPA00705"/>
<evidence type="ECO:0000256" key="1">
    <source>
        <dbReference type="ARBA" id="ARBA00004533"/>
    </source>
</evidence>
<dbReference type="InterPro" id="IPR004678">
    <property type="entry name" value="Cyt_c_oxidase_cbb3_su3"/>
</dbReference>
<keyword evidence="13 19" id="KW-0249">Electron transport</keyword>
<keyword evidence="15 19" id="KW-0560">Oxidoreductase</keyword>
<dbReference type="GO" id="GO:0016491">
    <property type="term" value="F:oxidoreductase activity"/>
    <property type="evidence" value="ECO:0007669"/>
    <property type="project" value="UniProtKB-KW"/>
</dbReference>
<evidence type="ECO:0000256" key="7">
    <source>
        <dbReference type="ARBA" id="ARBA00022617"/>
    </source>
</evidence>
<keyword evidence="11" id="KW-0677">Repeat</keyword>
<dbReference type="GO" id="GO:0005886">
    <property type="term" value="C:plasma membrane"/>
    <property type="evidence" value="ECO:0007669"/>
    <property type="project" value="UniProtKB-SubCell"/>
</dbReference>
<evidence type="ECO:0000256" key="8">
    <source>
        <dbReference type="ARBA" id="ARBA00022660"/>
    </source>
</evidence>
<dbReference type="InterPro" id="IPR032858">
    <property type="entry name" value="CcoP_N"/>
</dbReference>
<evidence type="ECO:0000256" key="3">
    <source>
        <dbReference type="ARBA" id="ARBA00006113"/>
    </source>
</evidence>
<keyword evidence="25" id="KW-1185">Reference proteome</keyword>
<feature type="binding site" description="axial binding residue" evidence="20">
    <location>
        <position position="153"/>
    </location>
    <ligand>
        <name>heme c</name>
        <dbReference type="ChEBI" id="CHEBI:61717"/>
        <label>1</label>
    </ligand>
    <ligandPart>
        <name>Fe</name>
        <dbReference type="ChEBI" id="CHEBI:18248"/>
    </ligandPart>
</feature>
<feature type="binding site" description="covalent" evidence="21">
    <location>
        <position position="152"/>
    </location>
    <ligand>
        <name>heme c</name>
        <dbReference type="ChEBI" id="CHEBI:61717"/>
        <label>1</label>
    </ligand>
</feature>
<evidence type="ECO:0000256" key="18">
    <source>
        <dbReference type="ARBA" id="ARBA00023136"/>
    </source>
</evidence>
<dbReference type="EMBL" id="PNRE01000036">
    <property type="protein sequence ID" value="PMR70046.1"/>
    <property type="molecule type" value="Genomic_DNA"/>
</dbReference>
<evidence type="ECO:0000256" key="22">
    <source>
        <dbReference type="SAM" id="Phobius"/>
    </source>
</evidence>
<dbReference type="GO" id="GO:0020037">
    <property type="term" value="F:heme binding"/>
    <property type="evidence" value="ECO:0007669"/>
    <property type="project" value="InterPro"/>
</dbReference>
<feature type="domain" description="Cytochrome c" evidence="23">
    <location>
        <begin position="221"/>
        <end position="306"/>
    </location>
</feature>
<evidence type="ECO:0000256" key="12">
    <source>
        <dbReference type="ARBA" id="ARBA00022781"/>
    </source>
</evidence>
<dbReference type="InterPro" id="IPR036909">
    <property type="entry name" value="Cyt_c-like_dom_sf"/>
</dbReference>
<evidence type="ECO:0000313" key="25">
    <source>
        <dbReference type="Proteomes" id="UP000235346"/>
    </source>
</evidence>
<dbReference type="SUPFAM" id="SSF46626">
    <property type="entry name" value="Cytochrome c"/>
    <property type="match status" value="2"/>
</dbReference>
<dbReference type="Pfam" id="PF14715">
    <property type="entry name" value="FixP_N"/>
    <property type="match status" value="1"/>
</dbReference>
<dbReference type="AlphaFoldDB" id="A0A2N7TPD2"/>
<feature type="binding site" description="covalent" evidence="21">
    <location>
        <position position="234"/>
    </location>
    <ligand>
        <name>heme c</name>
        <dbReference type="ChEBI" id="CHEBI:61717"/>
        <label>2</label>
    </ligand>
</feature>
<keyword evidence="12 19" id="KW-0375">Hydrogen ion transport</keyword>
<keyword evidence="6 19" id="KW-0997">Cell inner membrane</keyword>
<evidence type="ECO:0000256" key="21">
    <source>
        <dbReference type="PIRSR" id="PIRSR000006-2"/>
    </source>
</evidence>
<evidence type="ECO:0000256" key="19">
    <source>
        <dbReference type="PIRNR" id="PIRNR000006"/>
    </source>
</evidence>
<comment type="subcellular location">
    <subcellularLocation>
        <location evidence="1 19">Cell inner membrane</location>
    </subcellularLocation>
</comment>
<evidence type="ECO:0000256" key="11">
    <source>
        <dbReference type="ARBA" id="ARBA00022737"/>
    </source>
</evidence>
<proteinExistence type="inferred from homology"/>
<reference evidence="24 25" key="1">
    <citation type="submission" date="2018-01" db="EMBL/GenBank/DDBJ databases">
        <title>Halomonas endophytica sp. nov., isolated from storage liquid in the stems of Populus euphratica.</title>
        <authorList>
            <person name="Chen C."/>
        </authorList>
    </citation>
    <scope>NUCLEOTIDE SEQUENCE [LARGE SCALE GENOMIC DNA]</scope>
    <source>
        <strain evidence="24 25">DSM 26881</strain>
    </source>
</reference>
<dbReference type="InterPro" id="IPR038414">
    <property type="entry name" value="CcoP_N_sf"/>
</dbReference>
<keyword evidence="4 19" id="KW-0813">Transport</keyword>
<keyword evidence="16 19" id="KW-0408">Iron</keyword>
<organism evidence="24 25">
    <name type="scientific">Halomonas heilongjiangensis</name>
    <dbReference type="NCBI Taxonomy" id="1387883"/>
    <lineage>
        <taxon>Bacteria</taxon>
        <taxon>Pseudomonadati</taxon>
        <taxon>Pseudomonadota</taxon>
        <taxon>Gammaproteobacteria</taxon>
        <taxon>Oceanospirillales</taxon>
        <taxon>Halomonadaceae</taxon>
        <taxon>Halomonas</taxon>
    </lineage>
</organism>
<keyword evidence="7 19" id="KW-0349">Heme</keyword>
<evidence type="ECO:0000256" key="2">
    <source>
        <dbReference type="ARBA" id="ARBA00004673"/>
    </source>
</evidence>
<dbReference type="Gene3D" id="6.10.280.130">
    <property type="match status" value="1"/>
</dbReference>
<dbReference type="GO" id="GO:0009055">
    <property type="term" value="F:electron transfer activity"/>
    <property type="evidence" value="ECO:0007669"/>
    <property type="project" value="InterPro"/>
</dbReference>
<dbReference type="Proteomes" id="UP000235346">
    <property type="component" value="Unassembled WGS sequence"/>
</dbReference>
<comment type="caution">
    <text evidence="24">The sequence shown here is derived from an EMBL/GenBank/DDBJ whole genome shotgun (WGS) entry which is preliminary data.</text>
</comment>
<dbReference type="GO" id="GO:0006119">
    <property type="term" value="P:oxidative phosphorylation"/>
    <property type="evidence" value="ECO:0007669"/>
    <property type="project" value="UniProtKB-UniPathway"/>
</dbReference>
<dbReference type="GO" id="GO:1902600">
    <property type="term" value="P:proton transmembrane transport"/>
    <property type="evidence" value="ECO:0007669"/>
    <property type="project" value="UniProtKB-KW"/>
</dbReference>
<dbReference type="InterPro" id="IPR050597">
    <property type="entry name" value="Cytochrome_c_Oxidase_Subunit"/>
</dbReference>
<keyword evidence="17 19" id="KW-0406">Ion transport</keyword>
<keyword evidence="10 19" id="KW-0479">Metal-binding</keyword>
<evidence type="ECO:0000256" key="15">
    <source>
        <dbReference type="ARBA" id="ARBA00023002"/>
    </source>
</evidence>
<evidence type="ECO:0000256" key="5">
    <source>
        <dbReference type="ARBA" id="ARBA00022475"/>
    </source>
</evidence>
<evidence type="ECO:0000256" key="4">
    <source>
        <dbReference type="ARBA" id="ARBA00022448"/>
    </source>
</evidence>
<comment type="similarity">
    <text evidence="3 19">Belongs to the CcoP / FixP family.</text>
</comment>
<feature type="binding site" description="covalent" evidence="21">
    <location>
        <position position="149"/>
    </location>
    <ligand>
        <name>heme c</name>
        <dbReference type="ChEBI" id="CHEBI:61717"/>
        <label>1</label>
    </ligand>
</feature>
<keyword evidence="14 22" id="KW-1133">Transmembrane helix</keyword>
<dbReference type="RefSeq" id="WP_102627386.1">
    <property type="nucleotide sequence ID" value="NZ_PDOH01000001.1"/>
</dbReference>
<evidence type="ECO:0000313" key="24">
    <source>
        <dbReference type="EMBL" id="PMR70046.1"/>
    </source>
</evidence>
<dbReference type="OrthoDB" id="9811281at2"/>
<keyword evidence="5 19" id="KW-1003">Cell membrane</keyword>
<protein>
    <recommendedName>
        <fullName evidence="19">Cbb3-type cytochrome c oxidase subunit</fullName>
    </recommendedName>
</protein>
<comment type="cofactor">
    <cofactor evidence="19 21">
        <name>heme c</name>
        <dbReference type="ChEBI" id="CHEBI:61717"/>
    </cofactor>
    <text evidence="19 21">Binds 2 heme C groups per subunit.</text>
</comment>
<evidence type="ECO:0000256" key="13">
    <source>
        <dbReference type="ARBA" id="ARBA00022982"/>
    </source>
</evidence>